<dbReference type="FunFam" id="1.10.10.60:FF:000010">
    <property type="entry name" value="Transcriptional activator Myb isoform A"/>
    <property type="match status" value="1"/>
</dbReference>
<dbReference type="InterPro" id="IPR050560">
    <property type="entry name" value="MYB_TF"/>
</dbReference>
<dbReference type="InterPro" id="IPR009057">
    <property type="entry name" value="Homeodomain-like_sf"/>
</dbReference>
<accession>A0A2U1NDE2</accession>
<sequence>MEGGGNNGFYGGRQGGGFPNFPNSSQMFPLGSPSLYRPIPQLPSPNEFVWNQIHQNFENYQGTFIPSSSFGDQFSSSSGGIASPFQGGGDVPSLAIDKSLTAGSMVLDFGNQVINPLNPLADGVPNTSRNYTKRLWTTEEDSKLSKLVSDFGTKNWALISEFMEGRAGKQCRERWYNNLRPDIKTDDWTEEEERILIEAHKRMRTKWSVIAKLLPGRTENAIKNHWNATTRKKTTRKNRTSKDEPGNRKPKSTLLRDYIRDMASTPTTNTTTTNVSLPTSTNSVIVGNVTAIHPDELPTIDYIPSYDEECAFMKDLFQSTATQPEIRTSIQPLAHTLEFNGNSKYGPSTSSSIPFEDNSNMFLNFNSQVFPDANSSNPIAETATLSNATEPYFHYEDMNMDLAFSGRGGDFSS</sequence>
<name>A0A2U1NDE2_ARTAN</name>
<feature type="domain" description="Myb-like" evidence="6">
    <location>
        <begin position="128"/>
        <end position="179"/>
    </location>
</feature>
<feature type="domain" description="HTH myb-type" evidence="7">
    <location>
        <begin position="184"/>
        <end position="234"/>
    </location>
</feature>
<dbReference type="OrthoDB" id="2143914at2759"/>
<dbReference type="GO" id="GO:0005634">
    <property type="term" value="C:nucleus"/>
    <property type="evidence" value="ECO:0007669"/>
    <property type="project" value="UniProtKB-SubCell"/>
</dbReference>
<keyword evidence="9" id="KW-1185">Reference proteome</keyword>
<dbReference type="SMART" id="SM00717">
    <property type="entry name" value="SANT"/>
    <property type="match status" value="2"/>
</dbReference>
<gene>
    <name evidence="8" type="ORF">CTI12_AA279050</name>
</gene>
<evidence type="ECO:0000256" key="1">
    <source>
        <dbReference type="ARBA" id="ARBA00004123"/>
    </source>
</evidence>
<comment type="caution">
    <text evidence="8">The sequence shown here is derived from an EMBL/GenBank/DDBJ whole genome shotgun (WGS) entry which is preliminary data.</text>
</comment>
<protein>
    <submittedName>
        <fullName evidence="8">Homeodomain-like protein</fullName>
    </submittedName>
</protein>
<dbReference type="PROSITE" id="PS50090">
    <property type="entry name" value="MYB_LIKE"/>
    <property type="match status" value="2"/>
</dbReference>
<evidence type="ECO:0000259" key="6">
    <source>
        <dbReference type="PROSITE" id="PS50090"/>
    </source>
</evidence>
<dbReference type="Proteomes" id="UP000245207">
    <property type="component" value="Unassembled WGS sequence"/>
</dbReference>
<evidence type="ECO:0000256" key="5">
    <source>
        <dbReference type="SAM" id="MobiDB-lite"/>
    </source>
</evidence>
<evidence type="ECO:0000259" key="7">
    <source>
        <dbReference type="PROSITE" id="PS51294"/>
    </source>
</evidence>
<keyword evidence="2" id="KW-0677">Repeat</keyword>
<organism evidence="8 9">
    <name type="scientific">Artemisia annua</name>
    <name type="common">Sweet wormwood</name>
    <dbReference type="NCBI Taxonomy" id="35608"/>
    <lineage>
        <taxon>Eukaryota</taxon>
        <taxon>Viridiplantae</taxon>
        <taxon>Streptophyta</taxon>
        <taxon>Embryophyta</taxon>
        <taxon>Tracheophyta</taxon>
        <taxon>Spermatophyta</taxon>
        <taxon>Magnoliopsida</taxon>
        <taxon>eudicotyledons</taxon>
        <taxon>Gunneridae</taxon>
        <taxon>Pentapetalae</taxon>
        <taxon>asterids</taxon>
        <taxon>campanulids</taxon>
        <taxon>Asterales</taxon>
        <taxon>Asteraceae</taxon>
        <taxon>Asteroideae</taxon>
        <taxon>Anthemideae</taxon>
        <taxon>Artemisiinae</taxon>
        <taxon>Artemisia</taxon>
    </lineage>
</organism>
<dbReference type="PROSITE" id="PS51294">
    <property type="entry name" value="HTH_MYB"/>
    <property type="match status" value="2"/>
</dbReference>
<proteinExistence type="predicted"/>
<dbReference type="Gene3D" id="1.10.10.60">
    <property type="entry name" value="Homeodomain-like"/>
    <property type="match status" value="2"/>
</dbReference>
<feature type="domain" description="HTH myb-type" evidence="7">
    <location>
        <begin position="128"/>
        <end position="183"/>
    </location>
</feature>
<dbReference type="InterPro" id="IPR017930">
    <property type="entry name" value="Myb_dom"/>
</dbReference>
<dbReference type="PANTHER" id="PTHR45614:SF279">
    <property type="entry name" value="HOMEODOMAIN-LIKE PROTEIN-RELATED"/>
    <property type="match status" value="1"/>
</dbReference>
<keyword evidence="3 8" id="KW-0238">DNA-binding</keyword>
<evidence type="ECO:0000313" key="9">
    <source>
        <dbReference type="Proteomes" id="UP000245207"/>
    </source>
</evidence>
<dbReference type="Pfam" id="PF13921">
    <property type="entry name" value="Myb_DNA-bind_6"/>
    <property type="match status" value="1"/>
</dbReference>
<feature type="region of interest" description="Disordered" evidence="5">
    <location>
        <begin position="227"/>
        <end position="253"/>
    </location>
</feature>
<dbReference type="CDD" id="cd00167">
    <property type="entry name" value="SANT"/>
    <property type="match status" value="2"/>
</dbReference>
<feature type="compositionally biased region" description="Basic residues" evidence="5">
    <location>
        <begin position="230"/>
        <end position="239"/>
    </location>
</feature>
<dbReference type="SUPFAM" id="SSF46689">
    <property type="entry name" value="Homeodomain-like"/>
    <property type="match status" value="1"/>
</dbReference>
<dbReference type="STRING" id="35608.A0A2U1NDE2"/>
<dbReference type="InterPro" id="IPR001005">
    <property type="entry name" value="SANT/Myb"/>
</dbReference>
<comment type="subcellular location">
    <subcellularLocation>
        <location evidence="1">Nucleus</location>
    </subcellularLocation>
</comment>
<evidence type="ECO:0000256" key="4">
    <source>
        <dbReference type="ARBA" id="ARBA00023242"/>
    </source>
</evidence>
<dbReference type="AlphaFoldDB" id="A0A2U1NDE2"/>
<keyword evidence="8" id="KW-0371">Homeobox</keyword>
<evidence type="ECO:0000256" key="2">
    <source>
        <dbReference type="ARBA" id="ARBA00022737"/>
    </source>
</evidence>
<keyword evidence="4" id="KW-0539">Nucleus</keyword>
<dbReference type="GO" id="GO:0000978">
    <property type="term" value="F:RNA polymerase II cis-regulatory region sequence-specific DNA binding"/>
    <property type="evidence" value="ECO:0007669"/>
    <property type="project" value="TreeGrafter"/>
</dbReference>
<feature type="domain" description="Myb-like" evidence="6">
    <location>
        <begin position="180"/>
        <end position="230"/>
    </location>
</feature>
<dbReference type="GO" id="GO:0000981">
    <property type="term" value="F:DNA-binding transcription factor activity, RNA polymerase II-specific"/>
    <property type="evidence" value="ECO:0007669"/>
    <property type="project" value="TreeGrafter"/>
</dbReference>
<dbReference type="PANTHER" id="PTHR45614">
    <property type="entry name" value="MYB PROTEIN-RELATED"/>
    <property type="match status" value="1"/>
</dbReference>
<reference evidence="8 9" key="1">
    <citation type="journal article" date="2018" name="Mol. Plant">
        <title>The genome of Artemisia annua provides insight into the evolution of Asteraceae family and artemisinin biosynthesis.</title>
        <authorList>
            <person name="Shen Q."/>
            <person name="Zhang L."/>
            <person name="Liao Z."/>
            <person name="Wang S."/>
            <person name="Yan T."/>
            <person name="Shi P."/>
            <person name="Liu M."/>
            <person name="Fu X."/>
            <person name="Pan Q."/>
            <person name="Wang Y."/>
            <person name="Lv Z."/>
            <person name="Lu X."/>
            <person name="Zhang F."/>
            <person name="Jiang W."/>
            <person name="Ma Y."/>
            <person name="Chen M."/>
            <person name="Hao X."/>
            <person name="Li L."/>
            <person name="Tang Y."/>
            <person name="Lv G."/>
            <person name="Zhou Y."/>
            <person name="Sun X."/>
            <person name="Brodelius P.E."/>
            <person name="Rose J.K.C."/>
            <person name="Tang K."/>
        </authorList>
    </citation>
    <scope>NUCLEOTIDE SEQUENCE [LARGE SCALE GENOMIC DNA]</scope>
    <source>
        <strain evidence="9">cv. Huhao1</strain>
        <tissue evidence="8">Leaf</tissue>
    </source>
</reference>
<evidence type="ECO:0000313" key="8">
    <source>
        <dbReference type="EMBL" id="PWA71534.1"/>
    </source>
</evidence>
<dbReference type="EMBL" id="PKPP01003066">
    <property type="protein sequence ID" value="PWA71534.1"/>
    <property type="molecule type" value="Genomic_DNA"/>
</dbReference>
<evidence type="ECO:0000256" key="3">
    <source>
        <dbReference type="ARBA" id="ARBA00023125"/>
    </source>
</evidence>